<evidence type="ECO:0000256" key="1">
    <source>
        <dbReference type="SAM" id="MobiDB-lite"/>
    </source>
</evidence>
<feature type="region of interest" description="Disordered" evidence="1">
    <location>
        <begin position="1"/>
        <end position="72"/>
    </location>
</feature>
<keyword evidence="3" id="KW-1185">Reference proteome</keyword>
<name>A0A5B7FKL2_PORTR</name>
<dbReference type="Proteomes" id="UP000324222">
    <property type="component" value="Unassembled WGS sequence"/>
</dbReference>
<feature type="compositionally biased region" description="Basic and acidic residues" evidence="1">
    <location>
        <begin position="41"/>
        <end position="72"/>
    </location>
</feature>
<sequence>MGGEGRPRASQGKTGSKLLKLDHSDFPSRHRLRLSAGIGGAERESCKTDKSRITSQRDPDQTTRRYWEASPP</sequence>
<evidence type="ECO:0000313" key="3">
    <source>
        <dbReference type="Proteomes" id="UP000324222"/>
    </source>
</evidence>
<gene>
    <name evidence="2" type="ORF">E2C01_040746</name>
</gene>
<evidence type="ECO:0000313" key="2">
    <source>
        <dbReference type="EMBL" id="MPC47012.1"/>
    </source>
</evidence>
<dbReference type="EMBL" id="VSRR010007499">
    <property type="protein sequence ID" value="MPC47012.1"/>
    <property type="molecule type" value="Genomic_DNA"/>
</dbReference>
<organism evidence="2 3">
    <name type="scientific">Portunus trituberculatus</name>
    <name type="common">Swimming crab</name>
    <name type="synonym">Neptunus trituberculatus</name>
    <dbReference type="NCBI Taxonomy" id="210409"/>
    <lineage>
        <taxon>Eukaryota</taxon>
        <taxon>Metazoa</taxon>
        <taxon>Ecdysozoa</taxon>
        <taxon>Arthropoda</taxon>
        <taxon>Crustacea</taxon>
        <taxon>Multicrustacea</taxon>
        <taxon>Malacostraca</taxon>
        <taxon>Eumalacostraca</taxon>
        <taxon>Eucarida</taxon>
        <taxon>Decapoda</taxon>
        <taxon>Pleocyemata</taxon>
        <taxon>Brachyura</taxon>
        <taxon>Eubrachyura</taxon>
        <taxon>Portunoidea</taxon>
        <taxon>Portunidae</taxon>
        <taxon>Portuninae</taxon>
        <taxon>Portunus</taxon>
    </lineage>
</organism>
<proteinExistence type="predicted"/>
<accession>A0A5B7FKL2</accession>
<reference evidence="2 3" key="1">
    <citation type="submission" date="2019-05" db="EMBL/GenBank/DDBJ databases">
        <title>Another draft genome of Portunus trituberculatus and its Hox gene families provides insights of decapod evolution.</title>
        <authorList>
            <person name="Jeong J.-H."/>
            <person name="Song I."/>
            <person name="Kim S."/>
            <person name="Choi T."/>
            <person name="Kim D."/>
            <person name="Ryu S."/>
            <person name="Kim W."/>
        </authorList>
    </citation>
    <scope>NUCLEOTIDE SEQUENCE [LARGE SCALE GENOMIC DNA]</scope>
    <source>
        <tissue evidence="2">Muscle</tissue>
    </source>
</reference>
<dbReference type="AlphaFoldDB" id="A0A5B7FKL2"/>
<comment type="caution">
    <text evidence="2">The sequence shown here is derived from an EMBL/GenBank/DDBJ whole genome shotgun (WGS) entry which is preliminary data.</text>
</comment>
<feature type="compositionally biased region" description="Basic and acidic residues" evidence="1">
    <location>
        <begin position="19"/>
        <end position="28"/>
    </location>
</feature>
<protein>
    <submittedName>
        <fullName evidence="2">Uncharacterized protein</fullName>
    </submittedName>
</protein>